<dbReference type="PANTHER" id="PTHR33233:SF17">
    <property type="entry name" value="DUF4283 DOMAIN-CONTAINING PROTEIN"/>
    <property type="match status" value="1"/>
</dbReference>
<reference evidence="3 4" key="1">
    <citation type="submission" date="2024-01" db="EMBL/GenBank/DDBJ databases">
        <title>The complete chloroplast genome sequence of Lithospermum erythrorhizon: insights into the phylogenetic relationship among Boraginaceae species and the maternal lineages of purple gromwells.</title>
        <authorList>
            <person name="Okada T."/>
            <person name="Watanabe K."/>
        </authorList>
    </citation>
    <scope>NUCLEOTIDE SEQUENCE [LARGE SCALE GENOMIC DNA]</scope>
</reference>
<keyword evidence="4" id="KW-1185">Reference proteome</keyword>
<dbReference type="InterPro" id="IPR025558">
    <property type="entry name" value="DUF4283"/>
</dbReference>
<feature type="region of interest" description="Disordered" evidence="1">
    <location>
        <begin position="1"/>
        <end position="29"/>
    </location>
</feature>
<comment type="caution">
    <text evidence="3">The sequence shown here is derived from an EMBL/GenBank/DDBJ whole genome shotgun (WGS) entry which is preliminary data.</text>
</comment>
<accession>A0AAV3PWZ4</accession>
<protein>
    <recommendedName>
        <fullName evidence="2">DUF4283 domain-containing protein</fullName>
    </recommendedName>
</protein>
<dbReference type="EMBL" id="BAABME010018944">
    <property type="protein sequence ID" value="GAA0155548.1"/>
    <property type="molecule type" value="Genomic_DNA"/>
</dbReference>
<sequence>MDKGDNGSKPPDVDASGSERVGGENSGVAPTRATYASVMGKAPSSYQRMDLTFVSPTLVEGKPLVELPTSVVMVGAEKWKHTIIGYVLGYNPNFGEMAGFVKNRWSEFGKIKLYHMDKGPFVFQLESEELKLMVLEKGLWSFWRRPLMLRPWKIGVPLYEDRTTSEQHHLTYARVCIEISVDNELFDELPVKYSSGQQFFQKVAYEWVPLKCRRFGHAETSCQAAQMYVPKRKAEVVVGEGNLDAFGGESFKAAGGSFSEYTEVGNQKDSGLAQKELSVQSSMLIGVVNVPTSPTDGTYAQSVQAELGKGLPSPIVEGSEERDFSPKSYASMVTPMIHMKQAKGTKGVNNNIKSSLKASTTHSFAHR</sequence>
<dbReference type="PANTHER" id="PTHR33233">
    <property type="entry name" value="ENDONUCLEASE/EXONUCLEASE/PHOSPHATASE"/>
    <property type="match status" value="1"/>
</dbReference>
<evidence type="ECO:0000313" key="4">
    <source>
        <dbReference type="Proteomes" id="UP001454036"/>
    </source>
</evidence>
<dbReference type="AlphaFoldDB" id="A0AAV3PWZ4"/>
<evidence type="ECO:0000256" key="1">
    <source>
        <dbReference type="SAM" id="MobiDB-lite"/>
    </source>
</evidence>
<organism evidence="3 4">
    <name type="scientific">Lithospermum erythrorhizon</name>
    <name type="common">Purple gromwell</name>
    <name type="synonym">Lithospermum officinale var. erythrorhizon</name>
    <dbReference type="NCBI Taxonomy" id="34254"/>
    <lineage>
        <taxon>Eukaryota</taxon>
        <taxon>Viridiplantae</taxon>
        <taxon>Streptophyta</taxon>
        <taxon>Embryophyta</taxon>
        <taxon>Tracheophyta</taxon>
        <taxon>Spermatophyta</taxon>
        <taxon>Magnoliopsida</taxon>
        <taxon>eudicotyledons</taxon>
        <taxon>Gunneridae</taxon>
        <taxon>Pentapetalae</taxon>
        <taxon>asterids</taxon>
        <taxon>lamiids</taxon>
        <taxon>Boraginales</taxon>
        <taxon>Boraginaceae</taxon>
        <taxon>Boraginoideae</taxon>
        <taxon>Lithospermeae</taxon>
        <taxon>Lithospermum</taxon>
    </lineage>
</organism>
<evidence type="ECO:0000313" key="3">
    <source>
        <dbReference type="EMBL" id="GAA0155548.1"/>
    </source>
</evidence>
<proteinExistence type="predicted"/>
<gene>
    <name evidence="3" type="ORF">LIER_38111</name>
</gene>
<dbReference type="Proteomes" id="UP001454036">
    <property type="component" value="Unassembled WGS sequence"/>
</dbReference>
<feature type="domain" description="DUF4283" evidence="2">
    <location>
        <begin position="76"/>
        <end position="153"/>
    </location>
</feature>
<name>A0AAV3PWZ4_LITER</name>
<dbReference type="Pfam" id="PF14111">
    <property type="entry name" value="DUF4283"/>
    <property type="match status" value="1"/>
</dbReference>
<evidence type="ECO:0000259" key="2">
    <source>
        <dbReference type="Pfam" id="PF14111"/>
    </source>
</evidence>